<evidence type="ECO:0000313" key="5">
    <source>
        <dbReference type="EMBL" id="KAK5067822.1"/>
    </source>
</evidence>
<evidence type="ECO:0000256" key="2">
    <source>
        <dbReference type="ARBA" id="ARBA00022750"/>
    </source>
</evidence>
<comment type="caution">
    <text evidence="5">The sequence shown here is derived from an EMBL/GenBank/DDBJ whole genome shotgun (WGS) entry which is preliminary data.</text>
</comment>
<dbReference type="InterPro" id="IPR033121">
    <property type="entry name" value="PEPTIDASE_A1"/>
</dbReference>
<protein>
    <recommendedName>
        <fullName evidence="4">Peptidase A1 domain-containing protein</fullName>
    </recommendedName>
</protein>
<evidence type="ECO:0000313" key="6">
    <source>
        <dbReference type="Proteomes" id="UP001345691"/>
    </source>
</evidence>
<dbReference type="InterPro" id="IPR001461">
    <property type="entry name" value="Aspartic_peptidase_A1"/>
</dbReference>
<keyword evidence="6" id="KW-1185">Reference proteome</keyword>
<evidence type="ECO:0000256" key="3">
    <source>
        <dbReference type="RuleBase" id="RU000454"/>
    </source>
</evidence>
<dbReference type="PROSITE" id="PS51767">
    <property type="entry name" value="PEPTIDASE_A1"/>
    <property type="match status" value="1"/>
</dbReference>
<comment type="similarity">
    <text evidence="1 3">Belongs to the peptidase A1 family.</text>
</comment>
<dbReference type="PANTHER" id="PTHR47966">
    <property type="entry name" value="BETA-SITE APP-CLEAVING ENZYME, ISOFORM A-RELATED"/>
    <property type="match status" value="1"/>
</dbReference>
<evidence type="ECO:0000259" key="4">
    <source>
        <dbReference type="PROSITE" id="PS51767"/>
    </source>
</evidence>
<dbReference type="InterPro" id="IPR001969">
    <property type="entry name" value="Aspartic_peptidase_AS"/>
</dbReference>
<proteinExistence type="inferred from homology"/>
<feature type="domain" description="Peptidase A1" evidence="4">
    <location>
        <begin position="1"/>
        <end position="236"/>
    </location>
</feature>
<dbReference type="EMBL" id="JAVRRF010000002">
    <property type="protein sequence ID" value="KAK5067822.1"/>
    <property type="molecule type" value="Genomic_DNA"/>
</dbReference>
<organism evidence="5 6">
    <name type="scientific">Exophiala sideris</name>
    <dbReference type="NCBI Taxonomy" id="1016849"/>
    <lineage>
        <taxon>Eukaryota</taxon>
        <taxon>Fungi</taxon>
        <taxon>Dikarya</taxon>
        <taxon>Ascomycota</taxon>
        <taxon>Pezizomycotina</taxon>
        <taxon>Eurotiomycetes</taxon>
        <taxon>Chaetothyriomycetidae</taxon>
        <taxon>Chaetothyriales</taxon>
        <taxon>Herpotrichiellaceae</taxon>
        <taxon>Exophiala</taxon>
    </lineage>
</organism>
<dbReference type="Proteomes" id="UP001345691">
    <property type="component" value="Unassembled WGS sequence"/>
</dbReference>
<dbReference type="PRINTS" id="PR00792">
    <property type="entry name" value="PEPSIN"/>
</dbReference>
<dbReference type="Gene3D" id="2.40.70.10">
    <property type="entry name" value="Acid Proteases"/>
    <property type="match status" value="2"/>
</dbReference>
<keyword evidence="3" id="KW-0378">Hydrolase</keyword>
<sequence length="241" mass="25753">MAIATSADSRDPYGILGLGYDTLESWADDGQRTPYKNLLDQMVEQQLIDEPIFSLWLDDLGASHGVILFGGVDNTRYTGELVTLPVVPPESGIYNVYAVEWTYLGFQTSNGETALTADTFSVSAVLDSGTDLTWVPTALMEEIVRILPLTTSGTSSTGVISYTVPCSAKSDEGSFSFGFPGGLKVAVPIAEMVLPWDGDTCLWGMSAISSGFVLGDTFLRSAYVVYDQGNNEIGLAQSAVV</sequence>
<keyword evidence="3" id="KW-0645">Protease</keyword>
<reference evidence="5 6" key="1">
    <citation type="submission" date="2023-08" db="EMBL/GenBank/DDBJ databases">
        <title>Black Yeasts Isolated from many extreme environments.</title>
        <authorList>
            <person name="Coleine C."/>
            <person name="Stajich J.E."/>
            <person name="Selbmann L."/>
        </authorList>
    </citation>
    <scope>NUCLEOTIDE SEQUENCE [LARGE SCALE GENOMIC DNA]</scope>
    <source>
        <strain evidence="5 6">CCFEE 6328</strain>
    </source>
</reference>
<dbReference type="PANTHER" id="PTHR47966:SF51">
    <property type="entry name" value="BETA-SITE APP-CLEAVING ENZYME, ISOFORM A-RELATED"/>
    <property type="match status" value="1"/>
</dbReference>
<accession>A0ABR0JPC9</accession>
<dbReference type="Pfam" id="PF00026">
    <property type="entry name" value="Asp"/>
    <property type="match status" value="1"/>
</dbReference>
<name>A0ABR0JPC9_9EURO</name>
<dbReference type="PROSITE" id="PS00141">
    <property type="entry name" value="ASP_PROTEASE"/>
    <property type="match status" value="1"/>
</dbReference>
<dbReference type="SUPFAM" id="SSF50630">
    <property type="entry name" value="Acid proteases"/>
    <property type="match status" value="1"/>
</dbReference>
<dbReference type="InterPro" id="IPR021109">
    <property type="entry name" value="Peptidase_aspartic_dom_sf"/>
</dbReference>
<gene>
    <name evidence="5" type="ORF">LTR69_001811</name>
</gene>
<evidence type="ECO:0000256" key="1">
    <source>
        <dbReference type="ARBA" id="ARBA00007447"/>
    </source>
</evidence>
<keyword evidence="2 3" id="KW-0064">Aspartyl protease</keyword>